<evidence type="ECO:0000256" key="1">
    <source>
        <dbReference type="ARBA" id="ARBA00004635"/>
    </source>
</evidence>
<dbReference type="Gene3D" id="3.30.300.210">
    <property type="entry name" value="Nutrient germinant receptor protein C, domain 3"/>
    <property type="match status" value="1"/>
</dbReference>
<evidence type="ECO:0000256" key="2">
    <source>
        <dbReference type="ARBA" id="ARBA00007886"/>
    </source>
</evidence>
<dbReference type="GO" id="GO:0016020">
    <property type="term" value="C:membrane"/>
    <property type="evidence" value="ECO:0007669"/>
    <property type="project" value="UniProtKB-SubCell"/>
</dbReference>
<keyword evidence="7" id="KW-0449">Lipoprotein</keyword>
<dbReference type="GO" id="GO:0009847">
    <property type="term" value="P:spore germination"/>
    <property type="evidence" value="ECO:0007669"/>
    <property type="project" value="InterPro"/>
</dbReference>
<dbReference type="PANTHER" id="PTHR35789:SF1">
    <property type="entry name" value="SPORE GERMINATION PROTEIN B3"/>
    <property type="match status" value="1"/>
</dbReference>
<dbReference type="AlphaFoldDB" id="A0A1I4NRF0"/>
<reference evidence="11" key="1">
    <citation type="submission" date="2016-10" db="EMBL/GenBank/DDBJ databases">
        <authorList>
            <person name="Varghese N."/>
            <person name="Submissions S."/>
        </authorList>
    </citation>
    <scope>NUCLEOTIDE SEQUENCE [LARGE SCALE GENOMIC DNA]</scope>
    <source>
        <strain evidence="11">DSM 13327</strain>
    </source>
</reference>
<keyword evidence="3" id="KW-0309">Germination</keyword>
<keyword evidence="4" id="KW-0732">Signal</keyword>
<evidence type="ECO:0000313" key="11">
    <source>
        <dbReference type="Proteomes" id="UP000199520"/>
    </source>
</evidence>
<evidence type="ECO:0000256" key="3">
    <source>
        <dbReference type="ARBA" id="ARBA00022544"/>
    </source>
</evidence>
<dbReference type="InterPro" id="IPR046953">
    <property type="entry name" value="Spore_GerAC-like_C"/>
</dbReference>
<evidence type="ECO:0000313" key="10">
    <source>
        <dbReference type="EMBL" id="SFM18092.1"/>
    </source>
</evidence>
<feature type="domain" description="Spore germination protein N-terminal" evidence="9">
    <location>
        <begin position="34"/>
        <end position="232"/>
    </location>
</feature>
<dbReference type="NCBIfam" id="TIGR02887">
    <property type="entry name" value="spore_ger_x_C"/>
    <property type="match status" value="1"/>
</dbReference>
<evidence type="ECO:0000256" key="6">
    <source>
        <dbReference type="ARBA" id="ARBA00023139"/>
    </source>
</evidence>
<accession>A0A1I4NRF0</accession>
<name>A0A1I4NRF0_9FIRM</name>
<dbReference type="EMBL" id="FOTS01000051">
    <property type="protein sequence ID" value="SFM18092.1"/>
    <property type="molecule type" value="Genomic_DNA"/>
</dbReference>
<comment type="similarity">
    <text evidence="2">Belongs to the GerABKC lipoprotein family.</text>
</comment>
<organism evidence="10 11">
    <name type="scientific">Pelosinus propionicus DSM 13327</name>
    <dbReference type="NCBI Taxonomy" id="1123291"/>
    <lineage>
        <taxon>Bacteria</taxon>
        <taxon>Bacillati</taxon>
        <taxon>Bacillota</taxon>
        <taxon>Negativicutes</taxon>
        <taxon>Selenomonadales</taxon>
        <taxon>Sporomusaceae</taxon>
        <taxon>Pelosinus</taxon>
    </lineage>
</organism>
<evidence type="ECO:0000256" key="4">
    <source>
        <dbReference type="ARBA" id="ARBA00022729"/>
    </source>
</evidence>
<dbReference type="Proteomes" id="UP000199520">
    <property type="component" value="Unassembled WGS sequence"/>
</dbReference>
<feature type="domain" description="Spore germination GerAC-like C-terminal" evidence="8">
    <location>
        <begin position="242"/>
        <end position="409"/>
    </location>
</feature>
<keyword evidence="11" id="KW-1185">Reference proteome</keyword>
<keyword evidence="6" id="KW-0564">Palmitate</keyword>
<evidence type="ECO:0000256" key="7">
    <source>
        <dbReference type="ARBA" id="ARBA00023288"/>
    </source>
</evidence>
<dbReference type="InterPro" id="IPR057336">
    <property type="entry name" value="GerAC_N"/>
</dbReference>
<dbReference type="InterPro" id="IPR008844">
    <property type="entry name" value="Spore_GerAC-like"/>
</dbReference>
<gene>
    <name evidence="10" type="ORF">SAMN04490355_105111</name>
</gene>
<dbReference type="Pfam" id="PF05504">
    <property type="entry name" value="Spore_GerAC"/>
    <property type="match status" value="1"/>
</dbReference>
<protein>
    <submittedName>
        <fullName evidence="10">Germination protein, Ger(X)C family</fullName>
    </submittedName>
</protein>
<dbReference type="InterPro" id="IPR038501">
    <property type="entry name" value="Spore_GerAC_C_sf"/>
</dbReference>
<keyword evidence="5" id="KW-0472">Membrane</keyword>
<sequence>MTDMGGLIRNRIFKRWTGCILILILSICLSGCWDRRELQERHFVLAVAIDKADEGLGAERGKDVDRVEDFVQPHGSKLYRLSFQILQLTPSNNSEGAGRGNTSTSVISTTGESMLEMIWDLQGQSNKELWFDHVQTIIISDAAAKQGGLQPILDFYHRNEEIRWLTKVVITDGEARDLLDYKPPSGEASGLFIANSLRMYAKSQHVPGWHTDLGDISTSKDNRRRVLLPRIEMADDVVKLGGMAIFKNEKFVGYVDEYATQGGKLMGGLERSAVITFQCPEHSGSILAFELFSHTTKIKPHVEGEKIYYTLDINIRGNMAEMQCRLQHDTIKDQDIHKLEQLVANVVKENILYSFRIFQDLKVDASFFGPKLEIYEPQVWERVKDHWDDEVFPKTSLIISVNVVIEGVGAHQ</sequence>
<evidence type="ECO:0000256" key="5">
    <source>
        <dbReference type="ARBA" id="ARBA00023136"/>
    </source>
</evidence>
<dbReference type="Pfam" id="PF25198">
    <property type="entry name" value="Spore_GerAC_N"/>
    <property type="match status" value="1"/>
</dbReference>
<proteinExistence type="inferred from homology"/>
<comment type="subcellular location">
    <subcellularLocation>
        <location evidence="1">Membrane</location>
        <topology evidence="1">Lipid-anchor</topology>
    </subcellularLocation>
</comment>
<dbReference type="PANTHER" id="PTHR35789">
    <property type="entry name" value="SPORE GERMINATION PROTEIN B3"/>
    <property type="match status" value="1"/>
</dbReference>
<evidence type="ECO:0000259" key="8">
    <source>
        <dbReference type="Pfam" id="PF05504"/>
    </source>
</evidence>
<evidence type="ECO:0000259" key="9">
    <source>
        <dbReference type="Pfam" id="PF25198"/>
    </source>
</evidence>
<dbReference type="STRING" id="1123291.SAMN04490355_105111"/>